<comment type="caution">
    <text evidence="6">The sequence shown here is derived from an EMBL/GenBank/DDBJ whole genome shotgun (WGS) entry which is preliminary data.</text>
</comment>
<dbReference type="InterPro" id="IPR007318">
    <property type="entry name" value="Phopholipid_MeTrfase"/>
</dbReference>
<feature type="transmembrane region" description="Helical" evidence="5">
    <location>
        <begin position="65"/>
        <end position="90"/>
    </location>
</feature>
<comment type="subcellular location">
    <subcellularLocation>
        <location evidence="1">Endomembrane system</location>
        <topology evidence="1">Multi-pass membrane protein</topology>
    </subcellularLocation>
</comment>
<dbReference type="PANTHER" id="PTHR12714">
    <property type="entry name" value="PROTEIN-S ISOPRENYLCYSTEINE O-METHYLTRANSFERASE"/>
    <property type="match status" value="1"/>
</dbReference>
<evidence type="ECO:0000256" key="1">
    <source>
        <dbReference type="ARBA" id="ARBA00004127"/>
    </source>
</evidence>
<feature type="transmembrane region" description="Helical" evidence="5">
    <location>
        <begin position="125"/>
        <end position="143"/>
    </location>
</feature>
<dbReference type="Proteomes" id="UP000010953">
    <property type="component" value="Unassembled WGS sequence"/>
</dbReference>
<dbReference type="Gene3D" id="1.20.120.1630">
    <property type="match status" value="1"/>
</dbReference>
<dbReference type="PANTHER" id="PTHR12714:SF24">
    <property type="entry name" value="SLR1182 PROTEIN"/>
    <property type="match status" value="1"/>
</dbReference>
<reference evidence="6" key="1">
    <citation type="submission" date="2013-01" db="EMBL/GenBank/DDBJ databases">
        <title>Genome assembly of Mariniradius saccharolyticus AK6.</title>
        <authorList>
            <person name="Vaidya B."/>
            <person name="Khatri I."/>
            <person name="Tanuku N.R.S."/>
            <person name="Subramanian S."/>
            <person name="Pinnaka A."/>
        </authorList>
    </citation>
    <scope>NUCLEOTIDE SEQUENCE [LARGE SCALE GENOMIC DNA]</scope>
    <source>
        <strain evidence="6">AK6</strain>
    </source>
</reference>
<dbReference type="AlphaFoldDB" id="M7X8E7"/>
<dbReference type="OrthoDB" id="9809773at2"/>
<name>M7X8E7_9BACT</name>
<accession>M7X8E7</accession>
<feature type="transmembrane region" description="Helical" evidence="5">
    <location>
        <begin position="149"/>
        <end position="166"/>
    </location>
</feature>
<feature type="transmembrane region" description="Helical" evidence="5">
    <location>
        <begin position="37"/>
        <end position="59"/>
    </location>
</feature>
<evidence type="ECO:0000313" key="6">
    <source>
        <dbReference type="EMBL" id="EMS31249.1"/>
    </source>
</evidence>
<dbReference type="GO" id="GO:0016740">
    <property type="term" value="F:transferase activity"/>
    <property type="evidence" value="ECO:0007669"/>
    <property type="project" value="UniProtKB-ARBA"/>
</dbReference>
<evidence type="ECO:0000256" key="3">
    <source>
        <dbReference type="ARBA" id="ARBA00022989"/>
    </source>
</evidence>
<organism evidence="6 7">
    <name type="scientific">Mariniradius saccharolyticus AK6</name>
    <dbReference type="NCBI Taxonomy" id="1239962"/>
    <lineage>
        <taxon>Bacteria</taxon>
        <taxon>Pseudomonadati</taxon>
        <taxon>Bacteroidota</taxon>
        <taxon>Cytophagia</taxon>
        <taxon>Cytophagales</taxon>
        <taxon>Cyclobacteriaceae</taxon>
        <taxon>Mariniradius</taxon>
    </lineage>
</organism>
<proteinExistence type="predicted"/>
<evidence type="ECO:0000313" key="7">
    <source>
        <dbReference type="Proteomes" id="UP000010953"/>
    </source>
</evidence>
<evidence type="ECO:0008006" key="8">
    <source>
        <dbReference type="Google" id="ProtNLM"/>
    </source>
</evidence>
<dbReference type="InParanoid" id="M7X8E7"/>
<keyword evidence="2 5" id="KW-0812">Transmembrane</keyword>
<evidence type="ECO:0000256" key="5">
    <source>
        <dbReference type="SAM" id="Phobius"/>
    </source>
</evidence>
<dbReference type="eggNOG" id="COG2020">
    <property type="taxonomic scope" value="Bacteria"/>
</dbReference>
<dbReference type="STRING" id="1239962.C943_02396"/>
<gene>
    <name evidence="6" type="ORF">C943_02396</name>
</gene>
<dbReference type="GO" id="GO:0012505">
    <property type="term" value="C:endomembrane system"/>
    <property type="evidence" value="ECO:0007669"/>
    <property type="project" value="UniProtKB-SubCell"/>
</dbReference>
<dbReference type="Pfam" id="PF04191">
    <property type="entry name" value="PEMT"/>
    <property type="match status" value="1"/>
</dbReference>
<dbReference type="EMBL" id="AMZY02000020">
    <property type="protein sequence ID" value="EMS31249.1"/>
    <property type="molecule type" value="Genomic_DNA"/>
</dbReference>
<keyword evidence="3 5" id="KW-1133">Transmembrane helix</keyword>
<evidence type="ECO:0000256" key="2">
    <source>
        <dbReference type="ARBA" id="ARBA00022692"/>
    </source>
</evidence>
<protein>
    <recommendedName>
        <fullName evidence="8">NnrU domain-containing protein</fullName>
    </recommendedName>
</protein>
<keyword evidence="4 5" id="KW-0472">Membrane</keyword>
<sequence length="194" mass="22530">MGYWVLVIFWASFYFLHSVFADMKIKRKFKGWLGPKFIWYRLLYSLFATIHFLGIFVFTGTLQEIPIFATFPLASYFGYMLATFGTIILVKSFQKLSPFEFIGFSPSDEFTKADRLVVSGLHAHVRHPIYSALILIFVGYTLVQPMPSSMIHLGMLIIYLPIGIYLEEKKLIEKFGQAYIDYKKKIPALIPRKK</sequence>
<keyword evidence="7" id="KW-1185">Reference proteome</keyword>
<feature type="transmembrane region" description="Helical" evidence="5">
    <location>
        <begin position="6"/>
        <end position="25"/>
    </location>
</feature>
<evidence type="ECO:0000256" key="4">
    <source>
        <dbReference type="ARBA" id="ARBA00023136"/>
    </source>
</evidence>